<sequence>MNRLFRIFLIFFMVIVSIFFILKTVENFKLSNSLKSFNDNIKLFEFDTNNENYLKFAEEDFDKLQTSDRWNYRIECLKHFNNIKDNYKYKNFKYPLPKSEKNGLIFINLASYSDPECHKTIKSLIFNCSNWKNLRICVCEQNSEEDISCKHELNTIFDSIIKIISLSYKDARGPTWARFLIQQEYESEEYYLQIDSHTIFEKDWDIKLIDSLKNLPNKSCLTQYLPDYEIGKFKTVPKLRANLKVSRICSLDGFTRINADYIDTNKEYLTAFPSNGWSGCFSFSSGDICHDAPIDSYTPDVFFGEEMDICLRLFTRGWNFYSPNYPIAYTNFNRGYRDTFWQKKGFGYNKNITLCSRLRIHYRLGTLPYKIKDLIKNEYPELLIDVDKFILGNVRNLTDYEKLIGFNFMSEKKI</sequence>
<accession>A0A6C0LIG0</accession>
<dbReference type="Pfam" id="PF11397">
    <property type="entry name" value="GlcNAc"/>
    <property type="match status" value="2"/>
</dbReference>
<dbReference type="PANTHER" id="PTHR34496:SF10">
    <property type="entry name" value="GLCNAC TRANSFERASE"/>
    <property type="match status" value="1"/>
</dbReference>
<name>A0A6C0LIG0_9ZZZZ</name>
<dbReference type="Gene3D" id="3.90.550.10">
    <property type="entry name" value="Spore Coat Polysaccharide Biosynthesis Protein SpsA, Chain A"/>
    <property type="match status" value="1"/>
</dbReference>
<protein>
    <submittedName>
        <fullName evidence="2">Uncharacterized protein</fullName>
    </submittedName>
</protein>
<keyword evidence="1" id="KW-0472">Membrane</keyword>
<dbReference type="InterPro" id="IPR021067">
    <property type="entry name" value="Glycosyltransferase"/>
</dbReference>
<dbReference type="InterPro" id="IPR029044">
    <property type="entry name" value="Nucleotide-diphossugar_trans"/>
</dbReference>
<dbReference type="EMBL" id="MN740477">
    <property type="protein sequence ID" value="QHU28952.1"/>
    <property type="molecule type" value="Genomic_DNA"/>
</dbReference>
<evidence type="ECO:0000256" key="1">
    <source>
        <dbReference type="SAM" id="Phobius"/>
    </source>
</evidence>
<dbReference type="PANTHER" id="PTHR34496">
    <property type="entry name" value="GLCNAC TRANSFERASE-RELATED"/>
    <property type="match status" value="1"/>
</dbReference>
<keyword evidence="1" id="KW-1133">Transmembrane helix</keyword>
<keyword evidence="1" id="KW-0812">Transmembrane</keyword>
<organism evidence="2">
    <name type="scientific">viral metagenome</name>
    <dbReference type="NCBI Taxonomy" id="1070528"/>
    <lineage>
        <taxon>unclassified sequences</taxon>
        <taxon>metagenomes</taxon>
        <taxon>organismal metagenomes</taxon>
    </lineage>
</organism>
<dbReference type="SUPFAM" id="SSF53448">
    <property type="entry name" value="Nucleotide-diphospho-sugar transferases"/>
    <property type="match status" value="1"/>
</dbReference>
<feature type="transmembrane region" description="Helical" evidence="1">
    <location>
        <begin position="7"/>
        <end position="25"/>
    </location>
</feature>
<dbReference type="AlphaFoldDB" id="A0A6C0LIG0"/>
<evidence type="ECO:0000313" key="2">
    <source>
        <dbReference type="EMBL" id="QHU28952.1"/>
    </source>
</evidence>
<proteinExistence type="predicted"/>
<reference evidence="2" key="1">
    <citation type="journal article" date="2020" name="Nature">
        <title>Giant virus diversity and host interactions through global metagenomics.</title>
        <authorList>
            <person name="Schulz F."/>
            <person name="Roux S."/>
            <person name="Paez-Espino D."/>
            <person name="Jungbluth S."/>
            <person name="Walsh D.A."/>
            <person name="Denef V.J."/>
            <person name="McMahon K.D."/>
            <person name="Konstantinidis K.T."/>
            <person name="Eloe-Fadrosh E.A."/>
            <person name="Kyrpides N.C."/>
            <person name="Woyke T."/>
        </authorList>
    </citation>
    <scope>NUCLEOTIDE SEQUENCE</scope>
    <source>
        <strain evidence="2">GVMAG-M-3300027791-30</strain>
    </source>
</reference>